<dbReference type="AlphaFoldDB" id="A0A9Q8V5J1"/>
<keyword evidence="6 8" id="KW-0408">Iron</keyword>
<dbReference type="GO" id="GO:0016705">
    <property type="term" value="F:oxidoreductase activity, acting on paired donors, with incorporation or reduction of molecular oxygen"/>
    <property type="evidence" value="ECO:0007669"/>
    <property type="project" value="InterPro"/>
</dbReference>
<comment type="cofactor">
    <cofactor evidence="1 8">
        <name>heme</name>
        <dbReference type="ChEBI" id="CHEBI:30413"/>
    </cofactor>
</comment>
<dbReference type="InterPro" id="IPR050121">
    <property type="entry name" value="Cytochrome_P450_monoxygenase"/>
</dbReference>
<dbReference type="PRINTS" id="PR00385">
    <property type="entry name" value="P450"/>
</dbReference>
<gene>
    <name evidence="10" type="ORF">JDV02_000485</name>
</gene>
<keyword evidence="11" id="KW-1185">Reference proteome</keyword>
<reference evidence="10" key="1">
    <citation type="submission" date="2021-11" db="EMBL/GenBank/DDBJ databases">
        <title>Purpureocillium_takamizusanense_genome.</title>
        <authorList>
            <person name="Nguyen N.-H."/>
        </authorList>
    </citation>
    <scope>NUCLEOTIDE SEQUENCE</scope>
    <source>
        <strain evidence="10">PT3</strain>
    </source>
</reference>
<dbReference type="KEGG" id="ptkz:JDV02_000485"/>
<proteinExistence type="inferred from homology"/>
<dbReference type="RefSeq" id="XP_047837256.1">
    <property type="nucleotide sequence ID" value="XM_047981298.1"/>
</dbReference>
<dbReference type="InterPro" id="IPR001128">
    <property type="entry name" value="Cyt_P450"/>
</dbReference>
<evidence type="ECO:0000256" key="1">
    <source>
        <dbReference type="ARBA" id="ARBA00001971"/>
    </source>
</evidence>
<evidence type="ECO:0000256" key="7">
    <source>
        <dbReference type="ARBA" id="ARBA00023033"/>
    </source>
</evidence>
<comment type="similarity">
    <text evidence="2">Belongs to the cytochrome P450 family.</text>
</comment>
<dbReference type="PRINTS" id="PR00463">
    <property type="entry name" value="EP450I"/>
</dbReference>
<organism evidence="10 11">
    <name type="scientific">Purpureocillium takamizusanense</name>
    <dbReference type="NCBI Taxonomy" id="2060973"/>
    <lineage>
        <taxon>Eukaryota</taxon>
        <taxon>Fungi</taxon>
        <taxon>Dikarya</taxon>
        <taxon>Ascomycota</taxon>
        <taxon>Pezizomycotina</taxon>
        <taxon>Sordariomycetes</taxon>
        <taxon>Hypocreomycetidae</taxon>
        <taxon>Hypocreales</taxon>
        <taxon>Ophiocordycipitaceae</taxon>
        <taxon>Purpureocillium</taxon>
    </lineage>
</organism>
<evidence type="ECO:0000256" key="5">
    <source>
        <dbReference type="ARBA" id="ARBA00023002"/>
    </source>
</evidence>
<dbReference type="Gene3D" id="1.10.630.10">
    <property type="entry name" value="Cytochrome P450"/>
    <property type="match status" value="1"/>
</dbReference>
<dbReference type="Proteomes" id="UP000829364">
    <property type="component" value="Chromosome 1"/>
</dbReference>
<evidence type="ECO:0008006" key="12">
    <source>
        <dbReference type="Google" id="ProtNLM"/>
    </source>
</evidence>
<name>A0A9Q8V5J1_9HYPO</name>
<dbReference type="PANTHER" id="PTHR24305:SF187">
    <property type="entry name" value="P450, PUTATIVE (EUROFUNG)-RELATED"/>
    <property type="match status" value="1"/>
</dbReference>
<keyword evidence="4 8" id="KW-0479">Metal-binding</keyword>
<protein>
    <recommendedName>
        <fullName evidence="12">Cytochrome P450</fullName>
    </recommendedName>
</protein>
<dbReference type="InterPro" id="IPR036396">
    <property type="entry name" value="Cyt_P450_sf"/>
</dbReference>
<sequence>MAFENMSALHATAFLSGVLLHVTVFRFGEWDMHALGIIAGGLLLDFCAAGVLRYRIAAGPASFWQALQQTSSALGICIAGIFSSILVYRLAFHRLNRFPGPFWARISNVYPTTLSFRGSKFQLYKEVQALHRQYGDIVRLALHTYEPRVAEQTAHLVECIDERQGQAMDVNKWFSLYSFEVMTHVGFGQAFGALREGEAPPLLSASKDFMLYLRVFGHLVWLYPLYTLLLGNLQIRRFFKMISQLVRQRRERQCVDLFSWILSDYETLEKPTLRQTIDLYGDALTVIVAGSQTVSQALTCLFFELAQHPRVLALLQDEVDECYATAGGGGEEAGPGAQPLSKLEYLQACINETLRLWSAVPSGLPRKTPPQGLDIGGVFIPGDVVVQNPQYTMFRDERLFPRPDEFVPERWTTQPDLVADITRETSAFVPFSYGRFACAGKGLALQELTVVTSRIVRRYDVRLAPGSSSAEFTRGVKDFFTLEAPSLHLCFDARKR</sequence>
<feature type="transmembrane region" description="Helical" evidence="9">
    <location>
        <begin position="34"/>
        <end position="52"/>
    </location>
</feature>
<dbReference type="GO" id="GO:0004497">
    <property type="term" value="F:monooxygenase activity"/>
    <property type="evidence" value="ECO:0007669"/>
    <property type="project" value="UniProtKB-KW"/>
</dbReference>
<evidence type="ECO:0000256" key="4">
    <source>
        <dbReference type="ARBA" id="ARBA00022723"/>
    </source>
</evidence>
<dbReference type="GeneID" id="72062450"/>
<dbReference type="GO" id="GO:0005506">
    <property type="term" value="F:iron ion binding"/>
    <property type="evidence" value="ECO:0007669"/>
    <property type="project" value="InterPro"/>
</dbReference>
<dbReference type="Pfam" id="PF00067">
    <property type="entry name" value="p450"/>
    <property type="match status" value="1"/>
</dbReference>
<evidence type="ECO:0000313" key="10">
    <source>
        <dbReference type="EMBL" id="UNI13775.1"/>
    </source>
</evidence>
<dbReference type="SUPFAM" id="SSF48264">
    <property type="entry name" value="Cytochrome P450"/>
    <property type="match status" value="1"/>
</dbReference>
<evidence type="ECO:0000256" key="3">
    <source>
        <dbReference type="ARBA" id="ARBA00022617"/>
    </source>
</evidence>
<keyword evidence="9" id="KW-1133">Transmembrane helix</keyword>
<evidence type="ECO:0000313" key="11">
    <source>
        <dbReference type="Proteomes" id="UP000829364"/>
    </source>
</evidence>
<evidence type="ECO:0000256" key="6">
    <source>
        <dbReference type="ARBA" id="ARBA00023004"/>
    </source>
</evidence>
<feature type="transmembrane region" description="Helical" evidence="9">
    <location>
        <begin position="72"/>
        <end position="92"/>
    </location>
</feature>
<dbReference type="InterPro" id="IPR002401">
    <property type="entry name" value="Cyt_P450_E_grp-I"/>
</dbReference>
<keyword evidence="9" id="KW-0812">Transmembrane</keyword>
<dbReference type="EMBL" id="CP086354">
    <property type="protein sequence ID" value="UNI13775.1"/>
    <property type="molecule type" value="Genomic_DNA"/>
</dbReference>
<evidence type="ECO:0000256" key="9">
    <source>
        <dbReference type="SAM" id="Phobius"/>
    </source>
</evidence>
<keyword evidence="5" id="KW-0560">Oxidoreductase</keyword>
<accession>A0A9Q8V5J1</accession>
<dbReference type="PANTHER" id="PTHR24305">
    <property type="entry name" value="CYTOCHROME P450"/>
    <property type="match status" value="1"/>
</dbReference>
<keyword evidence="7" id="KW-0503">Monooxygenase</keyword>
<evidence type="ECO:0000256" key="2">
    <source>
        <dbReference type="ARBA" id="ARBA00010617"/>
    </source>
</evidence>
<keyword evidence="3 8" id="KW-0349">Heme</keyword>
<feature type="transmembrane region" description="Helical" evidence="9">
    <location>
        <begin position="211"/>
        <end position="231"/>
    </location>
</feature>
<dbReference type="OrthoDB" id="6692864at2759"/>
<evidence type="ECO:0000256" key="8">
    <source>
        <dbReference type="PIRSR" id="PIRSR602401-1"/>
    </source>
</evidence>
<feature type="transmembrane region" description="Helical" evidence="9">
    <location>
        <begin position="6"/>
        <end position="27"/>
    </location>
</feature>
<keyword evidence="9" id="KW-0472">Membrane</keyword>
<feature type="binding site" description="axial binding residue" evidence="8">
    <location>
        <position position="438"/>
    </location>
    <ligand>
        <name>heme</name>
        <dbReference type="ChEBI" id="CHEBI:30413"/>
    </ligand>
    <ligandPart>
        <name>Fe</name>
        <dbReference type="ChEBI" id="CHEBI:18248"/>
    </ligandPart>
</feature>
<dbReference type="GO" id="GO:0020037">
    <property type="term" value="F:heme binding"/>
    <property type="evidence" value="ECO:0007669"/>
    <property type="project" value="InterPro"/>
</dbReference>